<dbReference type="InterPro" id="IPR000257">
    <property type="entry name" value="Uroporphyrinogen_deCOase"/>
</dbReference>
<dbReference type="Gene3D" id="3.20.20.210">
    <property type="match status" value="1"/>
</dbReference>
<dbReference type="InterPro" id="IPR038071">
    <property type="entry name" value="UROD/MetE-like_sf"/>
</dbReference>
<evidence type="ECO:0000313" key="3">
    <source>
        <dbReference type="Proteomes" id="UP000811545"/>
    </source>
</evidence>
<protein>
    <recommendedName>
        <fullName evidence="1">Uroporphyrinogen decarboxylase (URO-D) domain-containing protein</fullName>
    </recommendedName>
</protein>
<feature type="domain" description="Uroporphyrinogen decarboxylase (URO-D)" evidence="1">
    <location>
        <begin position="59"/>
        <end position="313"/>
    </location>
</feature>
<proteinExistence type="predicted"/>
<dbReference type="GO" id="GO:0006779">
    <property type="term" value="P:porphyrin-containing compound biosynthetic process"/>
    <property type="evidence" value="ECO:0007669"/>
    <property type="project" value="InterPro"/>
</dbReference>
<comment type="caution">
    <text evidence="2">The sequence shown here is derived from an EMBL/GenBank/DDBJ whole genome shotgun (WGS) entry which is preliminary data.</text>
</comment>
<sequence length="328" mass="38703">MYWNFWQGEPFFKIDKHDYAYIRTDMIPCFEYNVIEETERYITARHSNGIITKALKEGTVMGTRMSMDTYLEHPVKDKKSWEENVKRRYNPYAPVRYPILWDEQVKLWKDRNYPVCLLGNGTFGLYSQLRSWVGTENISYMFYDNPALIEKMLEFHTDFFLKLVEKALNEVQFDYFNFFEDCAGKGGPLFGPVIFRKFFMKHYKKIITRLKKAGINAIWVDSDGDPEVLIPLWMEAGVNCFWPLEQASGMNPVYLRKKFGKELILCGGIDKMEIAKGKQAIEKELYEKIPPLLEQGGYIPYIDHTVSPEISYKDFIYYIELKLKLTGR</sequence>
<accession>A0A9E2BIQ9</accession>
<gene>
    <name evidence="2" type="ORF">DDT42_01786</name>
</gene>
<name>A0A9E2BIQ9_PSYF1</name>
<dbReference type="AlphaFoldDB" id="A0A9E2BIQ9"/>
<organism evidence="2 3">
    <name type="scientific">Psychracetigena formicireducens</name>
    <dbReference type="NCBI Taxonomy" id="2986056"/>
    <lineage>
        <taxon>Bacteria</taxon>
        <taxon>Bacillati</taxon>
        <taxon>Candidatus Lithacetigenota</taxon>
        <taxon>Candidatus Psychracetigena</taxon>
    </lineage>
</organism>
<dbReference type="Pfam" id="PF01208">
    <property type="entry name" value="URO-D"/>
    <property type="match status" value="1"/>
</dbReference>
<dbReference type="GO" id="GO:0004853">
    <property type="term" value="F:uroporphyrinogen decarboxylase activity"/>
    <property type="evidence" value="ECO:0007669"/>
    <property type="project" value="InterPro"/>
</dbReference>
<dbReference type="Proteomes" id="UP000811545">
    <property type="component" value="Unassembled WGS sequence"/>
</dbReference>
<dbReference type="EMBL" id="QLTW01000221">
    <property type="protein sequence ID" value="MBT9145909.1"/>
    <property type="molecule type" value="Genomic_DNA"/>
</dbReference>
<evidence type="ECO:0000259" key="1">
    <source>
        <dbReference type="Pfam" id="PF01208"/>
    </source>
</evidence>
<evidence type="ECO:0000313" key="2">
    <source>
        <dbReference type="EMBL" id="MBT9145909.1"/>
    </source>
</evidence>
<reference evidence="2 3" key="1">
    <citation type="journal article" date="2021" name="bioRxiv">
        <title>Unique metabolic strategies in Hadean analogues reveal hints for primordial physiology.</title>
        <authorList>
            <person name="Nobu M.K."/>
            <person name="Nakai R."/>
            <person name="Tamazawa S."/>
            <person name="Mori H."/>
            <person name="Toyoda A."/>
            <person name="Ijiri A."/>
            <person name="Suzuki S."/>
            <person name="Kurokawa K."/>
            <person name="Kamagata Y."/>
            <person name="Tamaki H."/>
        </authorList>
    </citation>
    <scope>NUCLEOTIDE SEQUENCE [LARGE SCALE GENOMIC DNA]</scope>
    <source>
        <strain evidence="2">BS525</strain>
    </source>
</reference>
<dbReference type="SUPFAM" id="SSF51726">
    <property type="entry name" value="UROD/MetE-like"/>
    <property type="match status" value="1"/>
</dbReference>